<evidence type="ECO:0000313" key="4">
    <source>
        <dbReference type="Proteomes" id="UP000007435"/>
    </source>
</evidence>
<dbReference type="Proteomes" id="UP000007435">
    <property type="component" value="Chromosome"/>
</dbReference>
<protein>
    <recommendedName>
        <fullName evidence="5">Secreted protein</fullName>
    </recommendedName>
</protein>
<proteinExistence type="predicted"/>
<dbReference type="HOGENOM" id="CLU_2601671_0_0_10"/>
<dbReference type="EMBL" id="CP002305">
    <property type="protein sequence ID" value="ADQ18109.1"/>
    <property type="molecule type" value="Genomic_DNA"/>
</dbReference>
<keyword evidence="4" id="KW-1185">Reference proteome</keyword>
<dbReference type="RefSeq" id="WP_013409149.1">
    <property type="nucleotide sequence ID" value="NC_014655.1"/>
</dbReference>
<reference evidence="3 4" key="2">
    <citation type="journal article" date="2011" name="Stand. Genomic Sci.">
        <title>Complete genome sequence of Leadbetterella byssophila type strain (4M15).</title>
        <authorList>
            <person name="Abt B."/>
            <person name="Teshima H."/>
            <person name="Lucas S."/>
            <person name="Lapidus A."/>
            <person name="Del Rio T.G."/>
            <person name="Nolan M."/>
            <person name="Tice H."/>
            <person name="Cheng J.F."/>
            <person name="Pitluck S."/>
            <person name="Liolios K."/>
            <person name="Pagani I."/>
            <person name="Ivanova N."/>
            <person name="Mavromatis K."/>
            <person name="Pati A."/>
            <person name="Tapia R."/>
            <person name="Han C."/>
            <person name="Goodwin L."/>
            <person name="Chen A."/>
            <person name="Palaniappan K."/>
            <person name="Land M."/>
            <person name="Hauser L."/>
            <person name="Chang Y.J."/>
            <person name="Jeffries C.D."/>
            <person name="Rohde M."/>
            <person name="Goker M."/>
            <person name="Tindall B.J."/>
            <person name="Detter J.C."/>
            <person name="Woyke T."/>
            <person name="Bristow J."/>
            <person name="Eisen J.A."/>
            <person name="Markowitz V."/>
            <person name="Hugenholtz P."/>
            <person name="Klenk H.P."/>
            <person name="Kyrpides N.C."/>
        </authorList>
    </citation>
    <scope>NUCLEOTIDE SEQUENCE [LARGE SCALE GENOMIC DNA]</scope>
    <source>
        <strain evidence="4">DSM 17132 / JCM 16389 / KACC 11308 / NBRC 106382 / 4M15</strain>
    </source>
</reference>
<feature type="signal peptide" evidence="2">
    <location>
        <begin position="1"/>
        <end position="22"/>
    </location>
</feature>
<dbReference type="AlphaFoldDB" id="E4RXP5"/>
<accession>E4RXP5</accession>
<gene>
    <name evidence="3" type="ordered locus">Lbys_2443</name>
</gene>
<dbReference type="InterPro" id="IPR045391">
    <property type="entry name" value="DUF6520"/>
</dbReference>
<evidence type="ECO:0000313" key="3">
    <source>
        <dbReference type="EMBL" id="ADQ18109.1"/>
    </source>
</evidence>
<dbReference type="KEGG" id="lby:Lbys_2443"/>
<evidence type="ECO:0000256" key="2">
    <source>
        <dbReference type="SAM" id="SignalP"/>
    </source>
</evidence>
<feature type="region of interest" description="Disordered" evidence="1">
    <location>
        <begin position="69"/>
        <end position="90"/>
    </location>
</feature>
<name>E4RXP5_LEAB4</name>
<evidence type="ECO:0008006" key="5">
    <source>
        <dbReference type="Google" id="ProtNLM"/>
    </source>
</evidence>
<keyword evidence="2" id="KW-0732">Signal</keyword>
<sequence length="90" mass="9718">MKKVIKFLPAMAIILGSGLALATTHKHVAGSWGRVPTSVDPSGWVNIHSLPLGYSGYDCIPSEETCLYNSQNENDPSTDKGTFVLIPEED</sequence>
<feature type="chain" id="PRO_5003188270" description="Secreted protein" evidence="2">
    <location>
        <begin position="23"/>
        <end position="90"/>
    </location>
</feature>
<dbReference type="Pfam" id="PF20130">
    <property type="entry name" value="DUF6520"/>
    <property type="match status" value="1"/>
</dbReference>
<organism evidence="3 4">
    <name type="scientific">Leadbetterella byssophila (strain DSM 17132 / JCM 16389 / KACC 11308 / NBRC 106382 / 4M15)</name>
    <dbReference type="NCBI Taxonomy" id="649349"/>
    <lineage>
        <taxon>Bacteria</taxon>
        <taxon>Pseudomonadati</taxon>
        <taxon>Bacteroidota</taxon>
        <taxon>Cytophagia</taxon>
        <taxon>Cytophagales</taxon>
        <taxon>Leadbetterellaceae</taxon>
        <taxon>Leadbetterella</taxon>
    </lineage>
</organism>
<evidence type="ECO:0000256" key="1">
    <source>
        <dbReference type="SAM" id="MobiDB-lite"/>
    </source>
</evidence>
<reference key="1">
    <citation type="submission" date="2010-11" db="EMBL/GenBank/DDBJ databases">
        <title>The complete genome of Leadbetterella byssophila DSM 17132.</title>
        <authorList>
            <consortium name="US DOE Joint Genome Institute (JGI-PGF)"/>
            <person name="Lucas S."/>
            <person name="Copeland A."/>
            <person name="Lapidus A."/>
            <person name="Glavina del Rio T."/>
            <person name="Dalin E."/>
            <person name="Tice H."/>
            <person name="Bruce D."/>
            <person name="Goodwin L."/>
            <person name="Pitluck S."/>
            <person name="Kyrpides N."/>
            <person name="Mavromatis K."/>
            <person name="Ivanova N."/>
            <person name="Teshima H."/>
            <person name="Brettin T."/>
            <person name="Detter J.C."/>
            <person name="Han C."/>
            <person name="Tapia R."/>
            <person name="Land M."/>
            <person name="Hauser L."/>
            <person name="Markowitz V."/>
            <person name="Cheng J.-F."/>
            <person name="Hugenholtz P."/>
            <person name="Woyke T."/>
            <person name="Wu D."/>
            <person name="Tindall B."/>
            <person name="Pomrenke H.G."/>
            <person name="Brambilla E."/>
            <person name="Klenk H.-P."/>
            <person name="Eisen J.A."/>
        </authorList>
    </citation>
    <scope>NUCLEOTIDE SEQUENCE [LARGE SCALE GENOMIC DNA]</scope>
    <source>
        <strain>DSM 17132</strain>
    </source>
</reference>